<name>A0A7W5UM04_9BACT</name>
<evidence type="ECO:0000313" key="3">
    <source>
        <dbReference type="Proteomes" id="UP000541425"/>
    </source>
</evidence>
<feature type="compositionally biased region" description="Gly residues" evidence="1">
    <location>
        <begin position="27"/>
        <end position="40"/>
    </location>
</feature>
<comment type="caution">
    <text evidence="2">The sequence shown here is derived from an EMBL/GenBank/DDBJ whole genome shotgun (WGS) entry which is preliminary data.</text>
</comment>
<dbReference type="RefSeq" id="WP_157575251.1">
    <property type="nucleotide sequence ID" value="NZ_JACICA010000003.1"/>
</dbReference>
<sequence length="62" mass="6803">MKKRSYLKPLSKWQDIVLEKSLLLDGSVGGGKLPGGGNASEGGNPPADTRRWTWNEDSWSDD</sequence>
<dbReference type="AlphaFoldDB" id="A0A7W5UM04"/>
<accession>A0A7W5UM04</accession>
<protein>
    <submittedName>
        <fullName evidence="2">Uncharacterized protein</fullName>
    </submittedName>
</protein>
<evidence type="ECO:0000313" key="2">
    <source>
        <dbReference type="EMBL" id="MBB3702462.1"/>
    </source>
</evidence>
<organism evidence="2 3">
    <name type="scientific">Alloprevotella rava</name>
    <dbReference type="NCBI Taxonomy" id="671218"/>
    <lineage>
        <taxon>Bacteria</taxon>
        <taxon>Pseudomonadati</taxon>
        <taxon>Bacteroidota</taxon>
        <taxon>Bacteroidia</taxon>
        <taxon>Bacteroidales</taxon>
        <taxon>Prevotellaceae</taxon>
        <taxon>Alloprevotella</taxon>
    </lineage>
</organism>
<evidence type="ECO:0000256" key="1">
    <source>
        <dbReference type="SAM" id="MobiDB-lite"/>
    </source>
</evidence>
<gene>
    <name evidence="2" type="ORF">FHS60_000920</name>
</gene>
<reference evidence="2 3" key="1">
    <citation type="submission" date="2020-08" db="EMBL/GenBank/DDBJ databases">
        <title>Genomic Encyclopedia of Type Strains, Phase IV (KMG-IV): sequencing the most valuable type-strain genomes for metagenomic binning, comparative biology and taxonomic classification.</title>
        <authorList>
            <person name="Goeker M."/>
        </authorList>
    </citation>
    <scope>NUCLEOTIDE SEQUENCE [LARGE SCALE GENOMIC DNA]</scope>
    <source>
        <strain evidence="2 3">DSM 22548</strain>
    </source>
</reference>
<dbReference type="Proteomes" id="UP000541425">
    <property type="component" value="Unassembled WGS sequence"/>
</dbReference>
<proteinExistence type="predicted"/>
<dbReference type="EMBL" id="JACICA010000003">
    <property type="protein sequence ID" value="MBB3702462.1"/>
    <property type="molecule type" value="Genomic_DNA"/>
</dbReference>
<feature type="region of interest" description="Disordered" evidence="1">
    <location>
        <begin position="27"/>
        <end position="62"/>
    </location>
</feature>